<dbReference type="RefSeq" id="WP_135286817.1">
    <property type="nucleotide sequence ID" value="NZ_SMLL01000008.1"/>
</dbReference>
<dbReference type="EMBL" id="SMLL01000008">
    <property type="protein sequence ID" value="TFY96806.1"/>
    <property type="molecule type" value="Genomic_DNA"/>
</dbReference>
<dbReference type="Pfam" id="PF04402">
    <property type="entry name" value="SIMPL"/>
    <property type="match status" value="1"/>
</dbReference>
<keyword evidence="3" id="KW-1185">Reference proteome</keyword>
<dbReference type="Proteomes" id="UP000297564">
    <property type="component" value="Unassembled WGS sequence"/>
</dbReference>
<dbReference type="OrthoDB" id="7062395at2"/>
<evidence type="ECO:0000313" key="2">
    <source>
        <dbReference type="EMBL" id="TFY96806.1"/>
    </source>
</evidence>
<proteinExistence type="predicted"/>
<sequence>MSQLIRVLGVLSLALCLLPATARAQGTTAADAPPRNVLHLNASAGVEVVHDHVQLTLSTTREAPTPGPVQEQLRAAVDQALATLRPQAEEGQMEVRSGGFQVQPRYGREGRIQSWAGTAQLILEGRDIQRISRAAGRVETMTVAGLDFGLSRERRQEAEGRAQQQAIARFRAQAGELARGFGFGGYELREVTVQSADPGPFPRPRMMAMEVRSAAADAAVPVEPGRSTVTVTVSGSVQMQPSAASR</sequence>
<dbReference type="PANTHER" id="PTHR34387:SF1">
    <property type="entry name" value="PERIPLASMIC IMMUNOGENIC PROTEIN"/>
    <property type="match status" value="1"/>
</dbReference>
<dbReference type="PANTHER" id="PTHR34387">
    <property type="entry name" value="SLR1258 PROTEIN"/>
    <property type="match status" value="1"/>
</dbReference>
<dbReference type="InterPro" id="IPR052022">
    <property type="entry name" value="26kDa_periplasmic_antigen"/>
</dbReference>
<keyword evidence="1" id="KW-0732">Signal</keyword>
<evidence type="ECO:0000313" key="3">
    <source>
        <dbReference type="Proteomes" id="UP000297564"/>
    </source>
</evidence>
<accession>A0A4Z0BC47</accession>
<dbReference type="Gene3D" id="3.30.70.2970">
    <property type="entry name" value="Protein of unknown function (DUF541), domain 2"/>
    <property type="match status" value="1"/>
</dbReference>
<dbReference type="Gene3D" id="3.30.110.170">
    <property type="entry name" value="Protein of unknown function (DUF541), domain 1"/>
    <property type="match status" value="1"/>
</dbReference>
<gene>
    <name evidence="2" type="ORF">EZ242_19175</name>
</gene>
<name>A0A4Z0BC47_9BURK</name>
<evidence type="ECO:0000256" key="1">
    <source>
        <dbReference type="SAM" id="SignalP"/>
    </source>
</evidence>
<feature type="chain" id="PRO_5021330108" evidence="1">
    <location>
        <begin position="25"/>
        <end position="246"/>
    </location>
</feature>
<dbReference type="InterPro" id="IPR007497">
    <property type="entry name" value="SIMPL/DUF541"/>
</dbReference>
<dbReference type="AlphaFoldDB" id="A0A4Z0BC47"/>
<reference evidence="2 3" key="1">
    <citation type="submission" date="2019-03" db="EMBL/GenBank/DDBJ databases">
        <title>Ramlibacter rhizophilus CCTCC AB2015357, whole genome shotgun sequence.</title>
        <authorList>
            <person name="Zhang X."/>
            <person name="Feng G."/>
            <person name="Zhu H."/>
        </authorList>
    </citation>
    <scope>NUCLEOTIDE SEQUENCE [LARGE SCALE GENOMIC DNA]</scope>
    <source>
        <strain evidence="2 3">CCTCC AB2015357</strain>
    </source>
</reference>
<dbReference type="GO" id="GO:0006974">
    <property type="term" value="P:DNA damage response"/>
    <property type="evidence" value="ECO:0007669"/>
    <property type="project" value="TreeGrafter"/>
</dbReference>
<organism evidence="2 3">
    <name type="scientific">Ramlibacter rhizophilus</name>
    <dbReference type="NCBI Taxonomy" id="1781167"/>
    <lineage>
        <taxon>Bacteria</taxon>
        <taxon>Pseudomonadati</taxon>
        <taxon>Pseudomonadota</taxon>
        <taxon>Betaproteobacteria</taxon>
        <taxon>Burkholderiales</taxon>
        <taxon>Comamonadaceae</taxon>
        <taxon>Ramlibacter</taxon>
    </lineage>
</organism>
<feature type="signal peptide" evidence="1">
    <location>
        <begin position="1"/>
        <end position="24"/>
    </location>
</feature>
<comment type="caution">
    <text evidence="2">The sequence shown here is derived from an EMBL/GenBank/DDBJ whole genome shotgun (WGS) entry which is preliminary data.</text>
</comment>
<protein>
    <submittedName>
        <fullName evidence="2">DUF541 domain-containing protein</fullName>
    </submittedName>
</protein>